<dbReference type="Proteomes" id="UP000549394">
    <property type="component" value="Unassembled WGS sequence"/>
</dbReference>
<feature type="compositionally biased region" description="Basic and acidic residues" evidence="1">
    <location>
        <begin position="240"/>
        <end position="252"/>
    </location>
</feature>
<sequence length="304" mass="34811">MGCGASAQAEVENEQNKKNDDEKENVQENKESEKEHKNGTISKPSSGSRRSAKVQPSLEQSELPVLPLNKPVAFCVSLDGQDRIDNLLKKPPRRLQRLQLDPLADAPKLTASELEEKQRIAEEKRQKQLEKIKQKSRKTSKKRLALQQAKEFDHSNTEKAQEIEEKLKSADKNREAKRRQQEEKKRAREERAKRALERAKKQKEIEEGGGMDYNEVEKDEQYNNDDNDSWLDGEANTADMSERIYSGRESPHKQLTAVRGSAERKARMSGLSASTADSFDYAFQRKQNFSATGKKNTEKDEFFD</sequence>
<dbReference type="AlphaFoldDB" id="A0A7I8W325"/>
<feature type="compositionally biased region" description="Acidic residues" evidence="1">
    <location>
        <begin position="222"/>
        <end position="231"/>
    </location>
</feature>
<feature type="region of interest" description="Disordered" evidence="1">
    <location>
        <begin position="90"/>
        <end position="274"/>
    </location>
</feature>
<feature type="region of interest" description="Disordered" evidence="1">
    <location>
        <begin position="1"/>
        <end position="66"/>
    </location>
</feature>
<evidence type="ECO:0000313" key="2">
    <source>
        <dbReference type="EMBL" id="CAD5122962.1"/>
    </source>
</evidence>
<evidence type="ECO:0000313" key="3">
    <source>
        <dbReference type="Proteomes" id="UP000549394"/>
    </source>
</evidence>
<dbReference type="OrthoDB" id="6344011at2759"/>
<protein>
    <submittedName>
        <fullName evidence="2">DgyrCDS11353</fullName>
    </submittedName>
</protein>
<organism evidence="2 3">
    <name type="scientific">Dimorphilus gyrociliatus</name>
    <dbReference type="NCBI Taxonomy" id="2664684"/>
    <lineage>
        <taxon>Eukaryota</taxon>
        <taxon>Metazoa</taxon>
        <taxon>Spiralia</taxon>
        <taxon>Lophotrochozoa</taxon>
        <taxon>Annelida</taxon>
        <taxon>Polychaeta</taxon>
        <taxon>Polychaeta incertae sedis</taxon>
        <taxon>Dinophilidae</taxon>
        <taxon>Dimorphilus</taxon>
    </lineage>
</organism>
<feature type="compositionally biased region" description="Basic residues" evidence="1">
    <location>
        <begin position="134"/>
        <end position="144"/>
    </location>
</feature>
<accession>A0A7I8W325</accession>
<gene>
    <name evidence="2" type="ORF">DGYR_LOCUS10701</name>
</gene>
<dbReference type="EMBL" id="CAJFCJ010000019">
    <property type="protein sequence ID" value="CAD5122962.1"/>
    <property type="molecule type" value="Genomic_DNA"/>
</dbReference>
<reference evidence="2 3" key="1">
    <citation type="submission" date="2020-08" db="EMBL/GenBank/DDBJ databases">
        <authorList>
            <person name="Hejnol A."/>
        </authorList>
    </citation>
    <scope>NUCLEOTIDE SEQUENCE [LARGE SCALE GENOMIC DNA]</scope>
</reference>
<proteinExistence type="predicted"/>
<dbReference type="PANTHER" id="PTHR16065">
    <property type="entry name" value="COILED-COIL DOMAIN CONTAINING 198"/>
    <property type="match status" value="1"/>
</dbReference>
<feature type="compositionally biased region" description="Polar residues" evidence="1">
    <location>
        <begin position="39"/>
        <end position="49"/>
    </location>
</feature>
<feature type="compositionally biased region" description="Basic and acidic residues" evidence="1">
    <location>
        <begin position="150"/>
        <end position="206"/>
    </location>
</feature>
<dbReference type="InterPro" id="IPR029235">
    <property type="entry name" value="FAME"/>
</dbReference>
<feature type="compositionally biased region" description="Basic and acidic residues" evidence="1">
    <location>
        <begin position="114"/>
        <end position="133"/>
    </location>
</feature>
<feature type="compositionally biased region" description="Basic and acidic residues" evidence="1">
    <location>
        <begin position="14"/>
        <end position="38"/>
    </location>
</feature>
<feature type="compositionally biased region" description="Low complexity" evidence="1">
    <location>
        <begin position="97"/>
        <end position="106"/>
    </location>
</feature>
<comment type="caution">
    <text evidence="2">The sequence shown here is derived from an EMBL/GenBank/DDBJ whole genome shotgun (WGS) entry which is preliminary data.</text>
</comment>
<evidence type="ECO:0000256" key="1">
    <source>
        <dbReference type="SAM" id="MobiDB-lite"/>
    </source>
</evidence>
<name>A0A7I8W325_9ANNE</name>
<dbReference type="PANTHER" id="PTHR16065:SF2">
    <property type="entry name" value="COILED-COIL DOMAIN CONTAINING 198"/>
    <property type="match status" value="1"/>
</dbReference>
<keyword evidence="3" id="KW-1185">Reference proteome</keyword>